<dbReference type="EMBL" id="VSRR010006586">
    <property type="protein sequence ID" value="MPC45139.1"/>
    <property type="molecule type" value="Genomic_DNA"/>
</dbReference>
<dbReference type="AlphaFoldDB" id="A0A5B7FJ06"/>
<sequence length="68" mass="6716">MSLVKGHSGGSTHLKGADQCSGGGGGASTDKSNTSGQLDPEPSTSTADMGGDQKFSSVNSSVLFRVAQ</sequence>
<evidence type="ECO:0000313" key="2">
    <source>
        <dbReference type="EMBL" id="MPC45139.1"/>
    </source>
</evidence>
<evidence type="ECO:0000313" key="3">
    <source>
        <dbReference type="Proteomes" id="UP000324222"/>
    </source>
</evidence>
<protein>
    <submittedName>
        <fullName evidence="2">Uncharacterized protein</fullName>
    </submittedName>
</protein>
<comment type="caution">
    <text evidence="2">The sequence shown here is derived from an EMBL/GenBank/DDBJ whole genome shotgun (WGS) entry which is preliminary data.</text>
</comment>
<feature type="region of interest" description="Disordered" evidence="1">
    <location>
        <begin position="1"/>
        <end position="68"/>
    </location>
</feature>
<feature type="compositionally biased region" description="Polar residues" evidence="1">
    <location>
        <begin position="29"/>
        <end position="47"/>
    </location>
</feature>
<gene>
    <name evidence="2" type="ORF">E2C01_038824</name>
</gene>
<reference evidence="2 3" key="1">
    <citation type="submission" date="2019-05" db="EMBL/GenBank/DDBJ databases">
        <title>Another draft genome of Portunus trituberculatus and its Hox gene families provides insights of decapod evolution.</title>
        <authorList>
            <person name="Jeong J.-H."/>
            <person name="Song I."/>
            <person name="Kim S."/>
            <person name="Choi T."/>
            <person name="Kim D."/>
            <person name="Ryu S."/>
            <person name="Kim W."/>
        </authorList>
    </citation>
    <scope>NUCLEOTIDE SEQUENCE [LARGE SCALE GENOMIC DNA]</scope>
    <source>
        <tissue evidence="2">Muscle</tissue>
    </source>
</reference>
<evidence type="ECO:0000256" key="1">
    <source>
        <dbReference type="SAM" id="MobiDB-lite"/>
    </source>
</evidence>
<keyword evidence="3" id="KW-1185">Reference proteome</keyword>
<dbReference type="Proteomes" id="UP000324222">
    <property type="component" value="Unassembled WGS sequence"/>
</dbReference>
<accession>A0A5B7FJ06</accession>
<organism evidence="2 3">
    <name type="scientific">Portunus trituberculatus</name>
    <name type="common">Swimming crab</name>
    <name type="synonym">Neptunus trituberculatus</name>
    <dbReference type="NCBI Taxonomy" id="210409"/>
    <lineage>
        <taxon>Eukaryota</taxon>
        <taxon>Metazoa</taxon>
        <taxon>Ecdysozoa</taxon>
        <taxon>Arthropoda</taxon>
        <taxon>Crustacea</taxon>
        <taxon>Multicrustacea</taxon>
        <taxon>Malacostraca</taxon>
        <taxon>Eumalacostraca</taxon>
        <taxon>Eucarida</taxon>
        <taxon>Decapoda</taxon>
        <taxon>Pleocyemata</taxon>
        <taxon>Brachyura</taxon>
        <taxon>Eubrachyura</taxon>
        <taxon>Portunoidea</taxon>
        <taxon>Portunidae</taxon>
        <taxon>Portuninae</taxon>
        <taxon>Portunus</taxon>
    </lineage>
</organism>
<name>A0A5B7FJ06_PORTR</name>
<proteinExistence type="predicted"/>